<feature type="region of interest" description="Disordered" evidence="1">
    <location>
        <begin position="1"/>
        <end position="238"/>
    </location>
</feature>
<dbReference type="OrthoDB" id="7451790at2759"/>
<dbReference type="GeneID" id="119726918"/>
<evidence type="ECO:0000256" key="1">
    <source>
        <dbReference type="SAM" id="MobiDB-lite"/>
    </source>
</evidence>
<feature type="compositionally biased region" description="Polar residues" evidence="1">
    <location>
        <begin position="202"/>
        <end position="217"/>
    </location>
</feature>
<accession>A0A913ZSU9</accession>
<feature type="compositionally biased region" description="Basic and acidic residues" evidence="1">
    <location>
        <begin position="34"/>
        <end position="91"/>
    </location>
</feature>
<evidence type="ECO:0000313" key="3">
    <source>
        <dbReference type="Proteomes" id="UP000887568"/>
    </source>
</evidence>
<feature type="compositionally biased region" description="Basic residues" evidence="1">
    <location>
        <begin position="115"/>
        <end position="126"/>
    </location>
</feature>
<name>A0A913ZSU9_PATMI</name>
<feature type="compositionally biased region" description="Basic and acidic residues" evidence="1">
    <location>
        <begin position="1"/>
        <end position="20"/>
    </location>
</feature>
<dbReference type="AlphaFoldDB" id="A0A913ZSU9"/>
<dbReference type="RefSeq" id="XP_038054697.1">
    <property type="nucleotide sequence ID" value="XM_038198769.1"/>
</dbReference>
<keyword evidence="3" id="KW-1185">Reference proteome</keyword>
<dbReference type="Proteomes" id="UP000887568">
    <property type="component" value="Unplaced"/>
</dbReference>
<proteinExistence type="predicted"/>
<sequence>MVLGRNKEEEERRTRERGEEREPEEEEGGEEVVVQEKTKEVERDSYDRSERDRESRRDKDKKTAEKKRDHSEGEREGGHESKRRKDEESGRESSVSSQERTSGTRPSSNHPSASAKKREHKRRKVGHQSPTVSHVQEKTKEVERDSYDRSDSSTEYFSAANSLSSSPGQGMTFGQAISSSSSGTSTLVNRHITEESIEDNGSAMSATSDQDTAQESNFALPDPTIRMSQGDETNPLENISPYQHEKLRELLQENMVPFSQKYSLVPPDILDEVFG</sequence>
<feature type="compositionally biased region" description="Polar residues" evidence="1">
    <location>
        <begin position="226"/>
        <end position="238"/>
    </location>
</feature>
<protein>
    <submittedName>
        <fullName evidence="2">Uncharacterized protein</fullName>
    </submittedName>
</protein>
<organism evidence="2 3">
    <name type="scientific">Patiria miniata</name>
    <name type="common">Bat star</name>
    <name type="synonym">Asterina miniata</name>
    <dbReference type="NCBI Taxonomy" id="46514"/>
    <lineage>
        <taxon>Eukaryota</taxon>
        <taxon>Metazoa</taxon>
        <taxon>Echinodermata</taxon>
        <taxon>Eleutherozoa</taxon>
        <taxon>Asterozoa</taxon>
        <taxon>Asteroidea</taxon>
        <taxon>Valvatacea</taxon>
        <taxon>Valvatida</taxon>
        <taxon>Asterinidae</taxon>
        <taxon>Patiria</taxon>
    </lineage>
</organism>
<dbReference type="EnsemblMetazoa" id="XM_038198769.1">
    <property type="protein sequence ID" value="XP_038054697.1"/>
    <property type="gene ID" value="LOC119726918"/>
</dbReference>
<feature type="compositionally biased region" description="Polar residues" evidence="1">
    <location>
        <begin position="153"/>
        <end position="169"/>
    </location>
</feature>
<feature type="compositionally biased region" description="Acidic residues" evidence="1">
    <location>
        <begin position="21"/>
        <end position="30"/>
    </location>
</feature>
<reference evidence="2" key="1">
    <citation type="submission" date="2022-11" db="UniProtKB">
        <authorList>
            <consortium name="EnsemblMetazoa"/>
        </authorList>
    </citation>
    <scope>IDENTIFICATION</scope>
</reference>
<evidence type="ECO:0000313" key="2">
    <source>
        <dbReference type="EnsemblMetazoa" id="XP_038054697.1"/>
    </source>
</evidence>
<feature type="compositionally biased region" description="Polar residues" evidence="1">
    <location>
        <begin position="92"/>
        <end position="112"/>
    </location>
</feature>
<feature type="compositionally biased region" description="Basic and acidic residues" evidence="1">
    <location>
        <begin position="135"/>
        <end position="152"/>
    </location>
</feature>